<dbReference type="HOGENOM" id="CLU_081777_0_0_5"/>
<reference evidence="1 2" key="1">
    <citation type="journal article" date="2007" name="Nat. Genet.">
        <title>Genomic analysis of Bartonella identifies type IV secretion systems as host adaptability factors.</title>
        <authorList>
            <person name="Saenz H.L."/>
            <person name="Engel P."/>
            <person name="Stoeckli M.C."/>
            <person name="Lanz C."/>
            <person name="Raddatz G."/>
            <person name="Vayssier-Taussat M."/>
            <person name="Birtles R."/>
            <person name="Schuster S.C."/>
            <person name="Dehio C."/>
        </authorList>
    </citation>
    <scope>NUCLEOTIDE SEQUENCE [LARGE SCALE GENOMIC DNA]</scope>
    <source>
        <strain evidence="2">DSM 28219 / CCUG 45778 / CIP 105476 / IBS 506</strain>
    </source>
</reference>
<protein>
    <submittedName>
        <fullName evidence="1">Uncharacterized protein</fullName>
    </submittedName>
</protein>
<dbReference type="Proteomes" id="UP000001592">
    <property type="component" value="Chromosome"/>
</dbReference>
<keyword evidence="2" id="KW-1185">Reference proteome</keyword>
<organism evidence="1 2">
    <name type="scientific">Bartonella tribocorum (strain DSM 28219 / CCUG 45778 / CIP 105476 / IBS 506)</name>
    <dbReference type="NCBI Taxonomy" id="382640"/>
    <lineage>
        <taxon>Bacteria</taxon>
        <taxon>Pseudomonadati</taxon>
        <taxon>Pseudomonadota</taxon>
        <taxon>Alphaproteobacteria</taxon>
        <taxon>Hyphomicrobiales</taxon>
        <taxon>Bartonellaceae</taxon>
        <taxon>Bartonella</taxon>
    </lineage>
</organism>
<dbReference type="RefSeq" id="WP_012232252.1">
    <property type="nucleotide sequence ID" value="NC_010161.1"/>
</dbReference>
<dbReference type="KEGG" id="btr:BT_1926"/>
<dbReference type="eggNOG" id="ENOG502Z95D">
    <property type="taxonomic scope" value="Bacteria"/>
</dbReference>
<proteinExistence type="predicted"/>
<sequence length="201" mass="23084">MFFKLSAPDETEGDSKAFKTKKQLQAINMECDEPIEILSNLITDFMNKEHYNYLHKNSQLKEDQCQVLEVLKKIGLEYHSERYIIKTGLLSTEALQKEVAKNGLLAIETETKRALEQIETDPMASVLYAANLLEASCKAYLNHYSIAYEKTARTLPDLWQQVAEHAKIRPKDMEKEKAKDLDVNDLKMIASSLYIELQRAP</sequence>
<name>A9IXH9_BART1</name>
<evidence type="ECO:0000313" key="2">
    <source>
        <dbReference type="Proteomes" id="UP000001592"/>
    </source>
</evidence>
<accession>A9IXH9</accession>
<gene>
    <name evidence="1" type="ordered locus">BT_1926</name>
</gene>
<dbReference type="EMBL" id="AM260525">
    <property type="protein sequence ID" value="CAK02178.1"/>
    <property type="molecule type" value="Genomic_DNA"/>
</dbReference>
<evidence type="ECO:0000313" key="1">
    <source>
        <dbReference type="EMBL" id="CAK02178.1"/>
    </source>
</evidence>
<dbReference type="AlphaFoldDB" id="A9IXH9"/>